<dbReference type="NCBIfam" id="TIGR02532">
    <property type="entry name" value="IV_pilin_GFxxxE"/>
    <property type="match status" value="1"/>
</dbReference>
<organism evidence="13 14">
    <name type="scientific">Botrimarina colliarenosi</name>
    <dbReference type="NCBI Taxonomy" id="2528001"/>
    <lineage>
        <taxon>Bacteria</taxon>
        <taxon>Pseudomonadati</taxon>
        <taxon>Planctomycetota</taxon>
        <taxon>Planctomycetia</taxon>
        <taxon>Pirellulales</taxon>
        <taxon>Lacipirellulaceae</taxon>
        <taxon>Botrimarina</taxon>
    </lineage>
</organism>
<evidence type="ECO:0000256" key="4">
    <source>
        <dbReference type="ARBA" id="ARBA00022481"/>
    </source>
</evidence>
<evidence type="ECO:0000313" key="13">
    <source>
        <dbReference type="EMBL" id="TWT97872.1"/>
    </source>
</evidence>
<feature type="domain" description="General secretion pathway GspH" evidence="12">
    <location>
        <begin position="55"/>
        <end position="153"/>
    </location>
</feature>
<dbReference type="Pfam" id="PF12019">
    <property type="entry name" value="GspH"/>
    <property type="match status" value="1"/>
</dbReference>
<dbReference type="GO" id="GO:0015628">
    <property type="term" value="P:protein secretion by the type II secretion system"/>
    <property type="evidence" value="ECO:0007669"/>
    <property type="project" value="InterPro"/>
</dbReference>
<feature type="transmembrane region" description="Helical" evidence="11">
    <location>
        <begin position="16"/>
        <end position="37"/>
    </location>
</feature>
<proteinExistence type="inferred from homology"/>
<evidence type="ECO:0000256" key="6">
    <source>
        <dbReference type="ARBA" id="ARBA00022692"/>
    </source>
</evidence>
<dbReference type="InterPro" id="IPR045584">
    <property type="entry name" value="Pilin-like"/>
</dbReference>
<keyword evidence="8 11" id="KW-0472">Membrane</keyword>
<dbReference type="OrthoDB" id="282241at2"/>
<sequence>MDSTTRNARLPFGRRAFSLLELVAVIAIVGVIGAMAVTRWGEATVRTASAQGFVRSVALSLQLARRQAIAEGLPAAVLFHRTAGEVDSLSLVRADAGGDVPTDANLVAPTGVTTTTAYDRWEYDYRGALTTPASGGVIALSDGKWDWTLTVNPVTGRVAIAKTP</sequence>
<accession>A0A5C6ACU7</accession>
<comment type="caution">
    <text evidence="13">The sequence shown here is derived from an EMBL/GenBank/DDBJ whole genome shotgun (WGS) entry which is preliminary data.</text>
</comment>
<protein>
    <recommendedName>
        <fullName evidence="2">Type II secretion system protein H</fullName>
    </recommendedName>
    <alternativeName>
        <fullName evidence="10">General secretion pathway protein H</fullName>
    </alternativeName>
</protein>
<keyword evidence="14" id="KW-1185">Reference proteome</keyword>
<dbReference type="GO" id="GO:0005886">
    <property type="term" value="C:plasma membrane"/>
    <property type="evidence" value="ECO:0007669"/>
    <property type="project" value="UniProtKB-SubCell"/>
</dbReference>
<comment type="similarity">
    <text evidence="9">Belongs to the GSP H family.</text>
</comment>
<keyword evidence="7 11" id="KW-1133">Transmembrane helix</keyword>
<dbReference type="Proteomes" id="UP000317421">
    <property type="component" value="Unassembled WGS sequence"/>
</dbReference>
<evidence type="ECO:0000313" key="14">
    <source>
        <dbReference type="Proteomes" id="UP000317421"/>
    </source>
</evidence>
<evidence type="ECO:0000256" key="8">
    <source>
        <dbReference type="ARBA" id="ARBA00023136"/>
    </source>
</evidence>
<dbReference type="InterPro" id="IPR012902">
    <property type="entry name" value="N_methyl_site"/>
</dbReference>
<dbReference type="EMBL" id="SJPR01000002">
    <property type="protein sequence ID" value="TWT97872.1"/>
    <property type="molecule type" value="Genomic_DNA"/>
</dbReference>
<keyword evidence="5" id="KW-0997">Cell inner membrane</keyword>
<dbReference type="SUPFAM" id="SSF54523">
    <property type="entry name" value="Pili subunits"/>
    <property type="match status" value="1"/>
</dbReference>
<dbReference type="GO" id="GO:0015627">
    <property type="term" value="C:type II protein secretion system complex"/>
    <property type="evidence" value="ECO:0007669"/>
    <property type="project" value="InterPro"/>
</dbReference>
<dbReference type="InterPro" id="IPR022346">
    <property type="entry name" value="T2SS_GspH"/>
</dbReference>
<evidence type="ECO:0000256" key="2">
    <source>
        <dbReference type="ARBA" id="ARBA00021549"/>
    </source>
</evidence>
<evidence type="ECO:0000256" key="5">
    <source>
        <dbReference type="ARBA" id="ARBA00022519"/>
    </source>
</evidence>
<comment type="subcellular location">
    <subcellularLocation>
        <location evidence="1">Cell inner membrane</location>
        <topology evidence="1">Single-pass membrane protein</topology>
    </subcellularLocation>
</comment>
<evidence type="ECO:0000259" key="12">
    <source>
        <dbReference type="Pfam" id="PF12019"/>
    </source>
</evidence>
<evidence type="ECO:0000256" key="10">
    <source>
        <dbReference type="ARBA" id="ARBA00030775"/>
    </source>
</evidence>
<evidence type="ECO:0000256" key="7">
    <source>
        <dbReference type="ARBA" id="ARBA00022989"/>
    </source>
</evidence>
<dbReference type="RefSeq" id="WP_146444766.1">
    <property type="nucleotide sequence ID" value="NZ_SJPR01000002.1"/>
</dbReference>
<dbReference type="Gene3D" id="3.30.700.10">
    <property type="entry name" value="Glycoprotein, Type 4 Pilin"/>
    <property type="match status" value="1"/>
</dbReference>
<keyword evidence="4" id="KW-0488">Methylation</keyword>
<dbReference type="AlphaFoldDB" id="A0A5C6ACU7"/>
<keyword evidence="6 11" id="KW-0812">Transmembrane</keyword>
<name>A0A5C6ACU7_9BACT</name>
<evidence type="ECO:0000256" key="9">
    <source>
        <dbReference type="ARBA" id="ARBA00025772"/>
    </source>
</evidence>
<reference evidence="13 14" key="1">
    <citation type="submission" date="2019-02" db="EMBL/GenBank/DDBJ databases">
        <title>Deep-cultivation of Planctomycetes and their phenomic and genomic characterization uncovers novel biology.</title>
        <authorList>
            <person name="Wiegand S."/>
            <person name="Jogler M."/>
            <person name="Boedeker C."/>
            <person name="Pinto D."/>
            <person name="Vollmers J."/>
            <person name="Rivas-Marin E."/>
            <person name="Kohn T."/>
            <person name="Peeters S.H."/>
            <person name="Heuer A."/>
            <person name="Rast P."/>
            <person name="Oberbeckmann S."/>
            <person name="Bunk B."/>
            <person name="Jeske O."/>
            <person name="Meyerdierks A."/>
            <person name="Storesund J.E."/>
            <person name="Kallscheuer N."/>
            <person name="Luecker S."/>
            <person name="Lage O.M."/>
            <person name="Pohl T."/>
            <person name="Merkel B.J."/>
            <person name="Hornburger P."/>
            <person name="Mueller R.-W."/>
            <person name="Bruemmer F."/>
            <person name="Labrenz M."/>
            <person name="Spormann A.M."/>
            <person name="Op Den Camp H."/>
            <person name="Overmann J."/>
            <person name="Amann R."/>
            <person name="Jetten M.S.M."/>
            <person name="Mascher T."/>
            <person name="Medema M.H."/>
            <person name="Devos D.P."/>
            <person name="Kaster A.-K."/>
            <person name="Ovreas L."/>
            <person name="Rohde M."/>
            <person name="Galperin M.Y."/>
            <person name="Jogler C."/>
        </authorList>
    </citation>
    <scope>NUCLEOTIDE SEQUENCE [LARGE SCALE GENOMIC DNA]</scope>
    <source>
        <strain evidence="13 14">Pla108</strain>
    </source>
</reference>
<keyword evidence="3" id="KW-1003">Cell membrane</keyword>
<evidence type="ECO:0000256" key="11">
    <source>
        <dbReference type="SAM" id="Phobius"/>
    </source>
</evidence>
<evidence type="ECO:0000256" key="1">
    <source>
        <dbReference type="ARBA" id="ARBA00004377"/>
    </source>
</evidence>
<evidence type="ECO:0000256" key="3">
    <source>
        <dbReference type="ARBA" id="ARBA00022475"/>
    </source>
</evidence>
<gene>
    <name evidence="13" type="ORF">Pla108_20260</name>
</gene>